<dbReference type="PANTHER" id="PTHR34778:SF2">
    <property type="entry name" value="OS02G0580700 PROTEIN"/>
    <property type="match status" value="1"/>
</dbReference>
<feature type="compositionally biased region" description="Basic and acidic residues" evidence="1">
    <location>
        <begin position="647"/>
        <end position="663"/>
    </location>
</feature>
<feature type="region of interest" description="Disordered" evidence="1">
    <location>
        <begin position="1"/>
        <end position="55"/>
    </location>
</feature>
<dbReference type="OMA" id="YCPHARE"/>
<feature type="compositionally biased region" description="Polar residues" evidence="1">
    <location>
        <begin position="618"/>
        <end position="628"/>
    </location>
</feature>
<sequence length="714" mass="78176">MDEEGKDSWKEDAAPLSGGFVTESRGRNGAENGAVPSGPPLDSVPSIPAKEPNSRADWRIPLEQVEAILQPSLSAAETKVTLVMRQFVESIETQILSALKQAAMDIIEHLGKEAAMRVLVAERKAALFEQELINTKQEALAMLLRLKHSMDAQIIEAERACLIERRRTQEMEAKLLTSQDTVKTLKAELKRKGEVLEKMQKVVCPSDDNCLDLMHSPSEYSTMQVTSSVKQSHEHMLTGKLSLPSVFMKCKEQQIPANGDNQGRYRETANESTAGVLLLSEGNENKECMSTENDLRSRSVEERQMASTVCFKGQTDIPVTTAASLTQDYGTHARPRHVSITMAYPCAKFENTNVNVDFEDMNSFQKKSGCFLSQSSIFLTSTGKSCTLDGASVHLDRKTSPTSESDASLGVESKLAMTDTGALAVRNVEKQKDCVSCPDVYSAAFLPQDREASAREAESSQTSGGDKKAASSTRESLGMKIENKDANSCGVDINNHVEEKGNPEVDFSTSSKLLVKDGVSVQSTLYNSPVSLSQENIGITLETADNRNDGEGAVLTGIVQTDGSKARLSVGPDITGQEREGAILASMPATESLKNIHGEMTDIDVGQGPETNVKAPEQQANSRLTRFTFQRKRRREGPFQQNGNLVQEEKDPKKEETKQHEHFPSSLSGKSPQKHRTVLLASQKSSLVAESSRDSRRLMQGARQLISLSEKKSW</sequence>
<feature type="compositionally biased region" description="Polar residues" evidence="1">
    <location>
        <begin position="680"/>
        <end position="689"/>
    </location>
</feature>
<protein>
    <submittedName>
        <fullName evidence="2">Uncharacterized protein</fullName>
    </submittedName>
</protein>
<reference evidence="2" key="1">
    <citation type="submission" date="2007-06" db="EMBL/GenBank/DDBJ databases">
        <title>Full length cDNA sequences from Sitka Spruce (Picea sitchensis).</title>
        <authorList>
            <person name="Ralph S.G."/>
            <person name="Chun H.E."/>
            <person name="Liao N."/>
            <person name="Ali J."/>
            <person name="Reid K."/>
            <person name="Kolosova N."/>
            <person name="Cooper N."/>
            <person name="Cullis C."/>
            <person name="Jancsik S."/>
            <person name="Moore R."/>
            <person name="Mayo M."/>
            <person name="Wagner S."/>
            <person name="Holt R.A."/>
            <person name="Jones S.J.M."/>
            <person name="Marra M.A."/>
            <person name="Ritland C.E."/>
            <person name="Ritland K."/>
            <person name="Bohlmann J."/>
        </authorList>
    </citation>
    <scope>NUCLEOTIDE SEQUENCE</scope>
    <source>
        <tissue evidence="2">Bark</tissue>
    </source>
</reference>
<feature type="compositionally biased region" description="Polar residues" evidence="1">
    <location>
        <begin position="459"/>
        <end position="475"/>
    </location>
</feature>
<feature type="region of interest" description="Disordered" evidence="1">
    <location>
        <begin position="605"/>
        <end position="714"/>
    </location>
</feature>
<proteinExistence type="evidence at transcript level"/>
<accession>B8LRN2</accession>
<dbReference type="PANTHER" id="PTHR34778">
    <property type="entry name" value="OS02G0580700 PROTEIN"/>
    <property type="match status" value="1"/>
</dbReference>
<dbReference type="EMBL" id="EF678567">
    <property type="protein sequence ID" value="ABR18312.1"/>
    <property type="molecule type" value="mRNA"/>
</dbReference>
<feature type="compositionally biased region" description="Basic and acidic residues" evidence="1">
    <location>
        <begin position="1"/>
        <end position="13"/>
    </location>
</feature>
<organism evidence="2">
    <name type="scientific">Picea sitchensis</name>
    <name type="common">Sitka spruce</name>
    <name type="synonym">Pinus sitchensis</name>
    <dbReference type="NCBI Taxonomy" id="3332"/>
    <lineage>
        <taxon>Eukaryota</taxon>
        <taxon>Viridiplantae</taxon>
        <taxon>Streptophyta</taxon>
        <taxon>Embryophyta</taxon>
        <taxon>Tracheophyta</taxon>
        <taxon>Spermatophyta</taxon>
        <taxon>Pinopsida</taxon>
        <taxon>Pinidae</taxon>
        <taxon>Conifers I</taxon>
        <taxon>Pinales</taxon>
        <taxon>Pinaceae</taxon>
        <taxon>Picea</taxon>
    </lineage>
</organism>
<dbReference type="AlphaFoldDB" id="B8LRN2"/>
<name>B8LRN2_PICSI</name>
<evidence type="ECO:0000313" key="2">
    <source>
        <dbReference type="EMBL" id="ABR18312.1"/>
    </source>
</evidence>
<feature type="region of interest" description="Disordered" evidence="1">
    <location>
        <begin position="450"/>
        <end position="478"/>
    </location>
</feature>
<evidence type="ECO:0000256" key="1">
    <source>
        <dbReference type="SAM" id="MobiDB-lite"/>
    </source>
</evidence>